<proteinExistence type="inferred from homology"/>
<accession>A0ABC8RPW3</accession>
<reference evidence="6 7" key="1">
    <citation type="submission" date="2024-02" db="EMBL/GenBank/DDBJ databases">
        <authorList>
            <person name="Vignale AGUSTIN F."/>
            <person name="Sosa J E."/>
            <person name="Modenutti C."/>
        </authorList>
    </citation>
    <scope>NUCLEOTIDE SEQUENCE [LARGE SCALE GENOMIC DNA]</scope>
</reference>
<organism evidence="6 7">
    <name type="scientific">Ilex paraguariensis</name>
    <name type="common">yerba mate</name>
    <dbReference type="NCBI Taxonomy" id="185542"/>
    <lineage>
        <taxon>Eukaryota</taxon>
        <taxon>Viridiplantae</taxon>
        <taxon>Streptophyta</taxon>
        <taxon>Embryophyta</taxon>
        <taxon>Tracheophyta</taxon>
        <taxon>Spermatophyta</taxon>
        <taxon>Magnoliopsida</taxon>
        <taxon>eudicotyledons</taxon>
        <taxon>Gunneridae</taxon>
        <taxon>Pentapetalae</taxon>
        <taxon>asterids</taxon>
        <taxon>campanulids</taxon>
        <taxon>Aquifoliales</taxon>
        <taxon>Aquifoliaceae</taxon>
        <taxon>Ilex</taxon>
    </lineage>
</organism>
<comment type="similarity">
    <text evidence="2">Belongs to the NET family.</text>
</comment>
<feature type="coiled-coil region" evidence="3">
    <location>
        <begin position="289"/>
        <end position="484"/>
    </location>
</feature>
<dbReference type="PROSITE" id="PS51774">
    <property type="entry name" value="NAB"/>
    <property type="match status" value="1"/>
</dbReference>
<evidence type="ECO:0000259" key="5">
    <source>
        <dbReference type="PROSITE" id="PS51774"/>
    </source>
</evidence>
<dbReference type="PANTHER" id="PTHR32258">
    <property type="entry name" value="PROTEIN NETWORKED 4A"/>
    <property type="match status" value="1"/>
</dbReference>
<feature type="coiled-coil region" evidence="3">
    <location>
        <begin position="926"/>
        <end position="960"/>
    </location>
</feature>
<evidence type="ECO:0000256" key="3">
    <source>
        <dbReference type="SAM" id="Coils"/>
    </source>
</evidence>
<feature type="coiled-coil region" evidence="3">
    <location>
        <begin position="1190"/>
        <end position="1273"/>
    </location>
</feature>
<feature type="coiled-coil region" evidence="3">
    <location>
        <begin position="1668"/>
        <end position="1717"/>
    </location>
</feature>
<protein>
    <recommendedName>
        <fullName evidence="5">NAB domain-containing protein</fullName>
    </recommendedName>
</protein>
<evidence type="ECO:0000256" key="4">
    <source>
        <dbReference type="SAM" id="MobiDB-lite"/>
    </source>
</evidence>
<dbReference type="InterPro" id="IPR051861">
    <property type="entry name" value="NET_actin-binding_domain"/>
</dbReference>
<dbReference type="Pfam" id="PF07765">
    <property type="entry name" value="KIP1"/>
    <property type="match status" value="1"/>
</dbReference>
<feature type="coiled-coil region" evidence="3">
    <location>
        <begin position="555"/>
        <end position="851"/>
    </location>
</feature>
<sequence>MADMTNAESRRKYSWWWDSHISPKNSKWLQENLTDMDAIVKAMIKLIEEDADSFARRAEMYYKKRPELMKLVEEFYRAYRALAERYDNATGVIRQAHRTMAEAFPNQVPFILPEDSPANSVPDVDPCSPEMSTPVRALFDLDDLQKDALGLSSSHFHAVKRNGDLTEESNSVTTRKGLKQANDLSGSGGHAKFGEGRVRKGLNFHETEEKEQRVQSKENHNFLNQALSESERGVKPDEEFLALKEALAKLEAEKEAGLIKYQQSLKILSDLESDVSRVQEDSKGLGERASKAEVEVQILKEALTKLEAEREASHLQHRQCLDKISSLQTIISQAKDDAAELNERASKAEIEAESKNQVLAKIEADKSAALYQYQQSLDMISNLESRLLQAEEDARKFSERADKAEREIESLMQAIAKLTEEKEFATLHYQQCLETISSLELKITSIQDEAQKLKDEIDNGVAKLKGAEERSLLLEKSNQSLQSELEASVVKMRTQSQELTEKQKELGRLWICKQEERLRFMEAETAFQTLQHLHSQAQEELRYLNSELPKRAQILRDMETRNQSLQDEILKAKDENNSLNVFNLSSATSMKDMQKEIFSLREIKGKLEEEVELRVDQRNSLQQEIYCLKQELNELNKTHQAMLDQVDAVGLNPECLGSSVKKLQDENSNLKEICQRERTEKVSLLEKLEILEKLLEKNSLLENSLSDLSAELEGARGKIKELEQSYQSLMEEKSSLADEKVTLISQLQVTTENLEKVSEKNRILENSLSDAHDELEGLKAKSKSLEDSCQFLVNQNAGLINEKDSLVSQLEITRQGLKNLEEKYKELEDENSALDKEKEATLCEVQELQASLHVEKQEYASFAHMNEMRLAVLESQICLLQEEGQQRKIEFEKELDKALDSQVEMFVLQRCVRDLEEKNFCLLIEYKKLLEASKLSEQQISELEKKNIEQQMEVKSLFDQSNTMRTGIYQLVKALDIALDQEREDKIEQDQTYLIHIHRKLGDTNDSLCKTKEENQLLAVELTVLVTLLGQVRLEAENLQMEKNIIDQEFRIRTEQFAVLQSENLKLHEINEGLKLKVREGGHKEDVLTTEVENLHGQLSEMQRAYCNLQSENSVFLDKKRSLANEILLLEGNNRTLKEENCVTFAEMVSLGIISLIFKNYMEDKFVELKELGEDLAKLRGVNGALGGKLSLMEKKLEEVQMENLNQKETLQMWEDELKAVAFARDQLIGEIANGMELLGQKEMELLDAKQKLNFIENERSELHKIVDDLKREYDEVKMIRDDQGRQVLKQSEDNDCLNKINISLREASQTLEVELHQLHQDHEETKTREESLRSELQKRNNEIDMWETQAAAFFSELQMSTICQALLEEKVQELAEACESLEGESTSHDMVMKMLKEKISILQAENEGLKAQLAAYGPAVISLRECMLCLEKRTSLHAKIQTSENEEAKDVQLATHQHVESQQGEDQPAVVPDAFSDLHSLQTRVKTIEKALIEMDQLAMQENLNVHAELAVAMRQIEGLKTASSLHRGKSKPTSEISEVENGILTKDIMLDHISECSSYGLSKRENVEADNQMLELWQTVTDQDGSIDLTVGKAKKAATAPTNKDTDYHRYEAVKKQKSAYPTSDVLVEKELGVDKLQLSKRSVEPGPEGNKRKVLERLNSDVQKLTNLQITVQDLKRKLEITEKSKRGKAIDECETLKGQLEEAEETVLKLFDLNGKLMKNIEDGSFSSHKESTLESEDRGSVRRRRISEQARRMSEKIGRLQLEVQKVQFVLLRLDDEKESKGRTTISESSRRVLLKDYLYGGRFSFLEIPYVYRTLSSSEKLLYMAGPFITKRNCLGKPVSS</sequence>
<evidence type="ECO:0000256" key="1">
    <source>
        <dbReference type="ARBA" id="ARBA00023054"/>
    </source>
</evidence>
<keyword evidence="7" id="KW-1185">Reference proteome</keyword>
<feature type="region of interest" description="Disordered" evidence="4">
    <location>
        <begin position="167"/>
        <end position="192"/>
    </location>
</feature>
<dbReference type="PANTHER" id="PTHR32258:SF32">
    <property type="entry name" value="PROTEIN NETWORKED 1D"/>
    <property type="match status" value="1"/>
</dbReference>
<keyword evidence="1 3" id="KW-0175">Coiled coil</keyword>
<feature type="domain" description="NAB" evidence="5">
    <location>
        <begin position="13"/>
        <end position="93"/>
    </location>
</feature>
<dbReference type="EMBL" id="CAUOFW020001636">
    <property type="protein sequence ID" value="CAK9147020.1"/>
    <property type="molecule type" value="Genomic_DNA"/>
</dbReference>
<dbReference type="InterPro" id="IPR011684">
    <property type="entry name" value="NAB"/>
</dbReference>
<name>A0ABC8RPW3_9AQUA</name>
<evidence type="ECO:0000313" key="6">
    <source>
        <dbReference type="EMBL" id="CAK9147020.1"/>
    </source>
</evidence>
<evidence type="ECO:0000256" key="2">
    <source>
        <dbReference type="ARBA" id="ARBA00038006"/>
    </source>
</evidence>
<evidence type="ECO:0000313" key="7">
    <source>
        <dbReference type="Proteomes" id="UP001642360"/>
    </source>
</evidence>
<comment type="caution">
    <text evidence="6">The sequence shown here is derived from an EMBL/GenBank/DDBJ whole genome shotgun (WGS) entry which is preliminary data.</text>
</comment>
<feature type="coiled-coil region" evidence="3">
    <location>
        <begin position="1316"/>
        <end position="1413"/>
    </location>
</feature>
<dbReference type="Proteomes" id="UP001642360">
    <property type="component" value="Unassembled WGS sequence"/>
</dbReference>
<gene>
    <name evidence="6" type="ORF">ILEXP_LOCUS14899</name>
</gene>